<keyword evidence="3" id="KW-1185">Reference proteome</keyword>
<dbReference type="OrthoDB" id="2656488at2"/>
<dbReference type="Proteomes" id="UP000054404">
    <property type="component" value="Unassembled WGS sequence"/>
</dbReference>
<evidence type="ECO:0000313" key="2">
    <source>
        <dbReference type="EMBL" id="KTF03875.1"/>
    </source>
</evidence>
<dbReference type="Pfam" id="PF14267">
    <property type="entry name" value="DUF4357"/>
    <property type="match status" value="1"/>
</dbReference>
<gene>
    <name evidence="2" type="ORF">AQZ59_01204</name>
</gene>
<dbReference type="CDD" id="cd10447">
    <property type="entry name" value="GIY-YIG_unchar_2"/>
    <property type="match status" value="1"/>
</dbReference>
<reference evidence="2 3" key="1">
    <citation type="submission" date="2015-11" db="EMBL/GenBank/DDBJ databases">
        <title>Draft Genome Sequence of the Type Strain Trueperella bernardiae LCDC 89-0504T, Isolated from Blood Culture.</title>
        <authorList>
            <person name="Bernier A.-M."/>
            <person name="Bernard K."/>
        </authorList>
    </citation>
    <scope>NUCLEOTIDE SEQUENCE [LARGE SCALE GENOMIC DNA]</scope>
    <source>
        <strain evidence="2 3">LCDC 89-0504</strain>
    </source>
</reference>
<evidence type="ECO:0000313" key="3">
    <source>
        <dbReference type="Proteomes" id="UP000054404"/>
    </source>
</evidence>
<comment type="caution">
    <text evidence="2">The sequence shown here is derived from an EMBL/GenBank/DDBJ whole genome shotgun (WGS) entry which is preliminary data.</text>
</comment>
<sequence>MAGKSINLFLMDGDPNGRIKCTLANWTGVAYKIPRTMLDKARNIDALKQTGVYLLFGADPTTDEPVVYIGQAAARKNGLGILNRWEEHKRDTDKDWWNEAVALTTRDNSFGQTEISYLENRFRNMALEAGRYQVMNGNDPALGNITEEKESEMDEFISYARLIVGTLGYKVFEPLLAKKRVVEVVEAPEDGGPIFTFRYGKVKATGTRTSEGFVVMAGSHISPTMTKSVPGSVVKNREKYAASITADGVITKDLLFTSPSAAAGFVGGASLSGNVTWQLPDGRTLKQLEAEE</sequence>
<dbReference type="RefSeq" id="WP_062613755.1">
    <property type="nucleotide sequence ID" value="NZ_LNIZ01000005.1"/>
</dbReference>
<proteinExistence type="predicted"/>
<dbReference type="STRING" id="59561.AQZ59_01204"/>
<dbReference type="AlphaFoldDB" id="A0A0W1KJF2"/>
<name>A0A0W1KJF2_9ACTO</name>
<accession>A0A0W1KJF2</accession>
<evidence type="ECO:0000259" key="1">
    <source>
        <dbReference type="Pfam" id="PF14267"/>
    </source>
</evidence>
<dbReference type="InterPro" id="IPR025579">
    <property type="entry name" value="DUF4357"/>
</dbReference>
<feature type="domain" description="DUF4357" evidence="1">
    <location>
        <begin position="249"/>
        <end position="285"/>
    </location>
</feature>
<protein>
    <recommendedName>
        <fullName evidence="1">DUF4357 domain-containing protein</fullName>
    </recommendedName>
</protein>
<dbReference type="EMBL" id="LNIZ01000005">
    <property type="protein sequence ID" value="KTF03875.1"/>
    <property type="molecule type" value="Genomic_DNA"/>
</dbReference>
<dbReference type="PATRIC" id="fig|59561.3.peg.1196"/>
<organism evidence="2 3">
    <name type="scientific">Trueperella bernardiae</name>
    <dbReference type="NCBI Taxonomy" id="59561"/>
    <lineage>
        <taxon>Bacteria</taxon>
        <taxon>Bacillati</taxon>
        <taxon>Actinomycetota</taxon>
        <taxon>Actinomycetes</taxon>
        <taxon>Actinomycetales</taxon>
        <taxon>Actinomycetaceae</taxon>
        <taxon>Trueperella</taxon>
    </lineage>
</organism>